<evidence type="ECO:0000313" key="1">
    <source>
        <dbReference type="EMBL" id="GBL65967.1"/>
    </source>
</evidence>
<dbReference type="EMBL" id="BGPR01077504">
    <property type="protein sequence ID" value="GBL65967.1"/>
    <property type="molecule type" value="Genomic_DNA"/>
</dbReference>
<dbReference type="Proteomes" id="UP000499080">
    <property type="component" value="Unassembled WGS sequence"/>
</dbReference>
<dbReference type="AlphaFoldDB" id="A0A4Y1ZSJ8"/>
<accession>A0A4Y1ZSJ8</accession>
<protein>
    <submittedName>
        <fullName evidence="1">Uncharacterized protein</fullName>
    </submittedName>
</protein>
<gene>
    <name evidence="1" type="ORF">AVEN_199930_1</name>
</gene>
<proteinExistence type="predicted"/>
<reference evidence="1 2" key="1">
    <citation type="journal article" date="2019" name="Sci. Rep.">
        <title>Orb-weaving spider Araneus ventricosus genome elucidates the spidroin gene catalogue.</title>
        <authorList>
            <person name="Kono N."/>
            <person name="Nakamura H."/>
            <person name="Ohtoshi R."/>
            <person name="Moran D.A.P."/>
            <person name="Shinohara A."/>
            <person name="Yoshida Y."/>
            <person name="Fujiwara M."/>
            <person name="Mori M."/>
            <person name="Tomita M."/>
            <person name="Arakawa K."/>
        </authorList>
    </citation>
    <scope>NUCLEOTIDE SEQUENCE [LARGE SCALE GENOMIC DNA]</scope>
</reference>
<evidence type="ECO:0000313" key="2">
    <source>
        <dbReference type="Proteomes" id="UP000499080"/>
    </source>
</evidence>
<sequence>MIHFTAQSLLTNNRASNLHICTQHTDVQLSLLCYSDNIKQAGGCSYSAPCCAILFCDVYTSVSTSDHGNSFCLVVKILDSGLKGPRFKNYYNSYSNTALPIQKVYDTFHSTKSVTHFTEQCLHVPAHKQSGQQSAHIHAAHGYNYRFLDIQMLSNKLGVAPVVNRAAPSYSLMYKSQCLPRNHGNSFCLVVKMLDSGPKDPRFKNYALPQVLANIM</sequence>
<keyword evidence="2" id="KW-1185">Reference proteome</keyword>
<organism evidence="1 2">
    <name type="scientific">Araneus ventricosus</name>
    <name type="common">Orbweaver spider</name>
    <name type="synonym">Epeira ventricosa</name>
    <dbReference type="NCBI Taxonomy" id="182803"/>
    <lineage>
        <taxon>Eukaryota</taxon>
        <taxon>Metazoa</taxon>
        <taxon>Ecdysozoa</taxon>
        <taxon>Arthropoda</taxon>
        <taxon>Chelicerata</taxon>
        <taxon>Arachnida</taxon>
        <taxon>Araneae</taxon>
        <taxon>Araneomorphae</taxon>
        <taxon>Entelegynae</taxon>
        <taxon>Araneoidea</taxon>
        <taxon>Araneidae</taxon>
        <taxon>Araneus</taxon>
    </lineage>
</organism>
<name>A0A4Y1ZSJ8_ARAVE</name>
<comment type="caution">
    <text evidence="1">The sequence shown here is derived from an EMBL/GenBank/DDBJ whole genome shotgun (WGS) entry which is preliminary data.</text>
</comment>